<dbReference type="OrthoDB" id="14763at2157"/>
<dbReference type="GO" id="GO:0045892">
    <property type="term" value="P:negative regulation of DNA-templated transcription"/>
    <property type="evidence" value="ECO:0007669"/>
    <property type="project" value="TreeGrafter"/>
</dbReference>
<dbReference type="Pfam" id="PF13412">
    <property type="entry name" value="HTH_24"/>
    <property type="match status" value="1"/>
</dbReference>
<dbReference type="KEGG" id="nvr:FEJ81_22010"/>
<dbReference type="InterPro" id="IPR014757">
    <property type="entry name" value="Tscrpt_reg_IclR_C"/>
</dbReference>
<dbReference type="Proteomes" id="UP000302218">
    <property type="component" value="Plasmid pNVE414"/>
</dbReference>
<evidence type="ECO:0000256" key="3">
    <source>
        <dbReference type="ARBA" id="ARBA00023163"/>
    </source>
</evidence>
<dbReference type="SMART" id="SM00346">
    <property type="entry name" value="HTH_ICLR"/>
    <property type="match status" value="1"/>
</dbReference>
<evidence type="ECO:0000313" key="6">
    <source>
        <dbReference type="EMBL" id="QCS44957.1"/>
    </source>
</evidence>
<proteinExistence type="predicted"/>
<dbReference type="InterPro" id="IPR029016">
    <property type="entry name" value="GAF-like_dom_sf"/>
</dbReference>
<dbReference type="GO" id="GO:0003700">
    <property type="term" value="F:DNA-binding transcription factor activity"/>
    <property type="evidence" value="ECO:0007669"/>
    <property type="project" value="TreeGrafter"/>
</dbReference>
<evidence type="ECO:0000313" key="7">
    <source>
        <dbReference type="Proteomes" id="UP000302218"/>
    </source>
</evidence>
<reference evidence="7" key="1">
    <citation type="submission" date="2019-05" db="EMBL/GenBank/DDBJ databases">
        <title>Genome sequence and methylation pattern of the halophilic Archaeon Natrinema versiforme BOL5-4.</title>
        <authorList>
            <person name="DasSarma P."/>
            <person name="Anton B.P."/>
            <person name="DasSarma S.L."/>
            <person name="Martinez F.L."/>
            <person name="Guzman D."/>
            <person name="Roberts R.J."/>
            <person name="DasSarma S."/>
        </authorList>
    </citation>
    <scope>NUCLEOTIDE SEQUENCE [LARGE SCALE GENOMIC DNA]</scope>
    <source>
        <strain evidence="7">BOL5-4</strain>
        <plasmid evidence="7">pnve414</plasmid>
    </source>
</reference>
<name>A0A4P8WMX1_9EURY</name>
<dbReference type="AlphaFoldDB" id="A0A4P8WMX1"/>
<geneLocation type="plasmid" evidence="7">
    <name>pnve414</name>
</geneLocation>
<dbReference type="GeneID" id="40268008"/>
<dbReference type="InterPro" id="IPR005471">
    <property type="entry name" value="Tscrpt_reg_IclR_N"/>
</dbReference>
<dbReference type="GO" id="GO:0003677">
    <property type="term" value="F:DNA binding"/>
    <property type="evidence" value="ECO:0007669"/>
    <property type="project" value="UniProtKB-KW"/>
</dbReference>
<dbReference type="InterPro" id="IPR050707">
    <property type="entry name" value="HTH_MetabolicPath_Reg"/>
</dbReference>
<dbReference type="PROSITE" id="PS51078">
    <property type="entry name" value="ICLR_ED"/>
    <property type="match status" value="1"/>
</dbReference>
<evidence type="ECO:0000259" key="4">
    <source>
        <dbReference type="PROSITE" id="PS51077"/>
    </source>
</evidence>
<dbReference type="InterPro" id="IPR036388">
    <property type="entry name" value="WH-like_DNA-bd_sf"/>
</dbReference>
<evidence type="ECO:0000259" key="5">
    <source>
        <dbReference type="PROSITE" id="PS51078"/>
    </source>
</evidence>
<keyword evidence="3" id="KW-0804">Transcription</keyword>
<dbReference type="SUPFAM" id="SSF46785">
    <property type="entry name" value="Winged helix' DNA-binding domain"/>
    <property type="match status" value="1"/>
</dbReference>
<dbReference type="InterPro" id="IPR036390">
    <property type="entry name" value="WH_DNA-bd_sf"/>
</dbReference>
<protein>
    <submittedName>
        <fullName evidence="6">IclR family transcriptional regulator</fullName>
    </submittedName>
</protein>
<dbReference type="CDD" id="cd00090">
    <property type="entry name" value="HTH_ARSR"/>
    <property type="match status" value="1"/>
</dbReference>
<dbReference type="Gene3D" id="3.30.450.40">
    <property type="match status" value="1"/>
</dbReference>
<dbReference type="RefSeq" id="WP_138247347.1">
    <property type="nucleotide sequence ID" value="NZ_CP040332.1"/>
</dbReference>
<dbReference type="InterPro" id="IPR011991">
    <property type="entry name" value="ArsR-like_HTH"/>
</dbReference>
<dbReference type="PROSITE" id="PS51077">
    <property type="entry name" value="HTH_ICLR"/>
    <property type="match status" value="1"/>
</dbReference>
<keyword evidence="2" id="KW-0238">DNA-binding</keyword>
<feature type="domain" description="IclR-ED" evidence="5">
    <location>
        <begin position="73"/>
        <end position="256"/>
    </location>
</feature>
<keyword evidence="6" id="KW-0614">Plasmid</keyword>
<evidence type="ECO:0000256" key="1">
    <source>
        <dbReference type="ARBA" id="ARBA00023015"/>
    </source>
</evidence>
<gene>
    <name evidence="6" type="ORF">FEJ81_22010</name>
</gene>
<sequence length="257" mass="28680">MANVPNERPGRRIRSVEIAFTILKTIRKRDRITVTELANELGHSKSTVHSHLRTLEDQEIIVREGNGYRLGLQILDMANDVREQACNYNVIVEKVDELANETGEIAQFGLEEHGQLAYLYKARGEHAVETASRIGQKQPIYSTSLGKAILAHLPSDRTEEIVSTAEFTPRGPNTITNERELYENLETIAERGYAIDDEENIEGLRCVAAPIKNDEIIHGAISVTGPASRITDERLHGEIAESVQRAANVIELNTKFS</sequence>
<dbReference type="PANTHER" id="PTHR30136:SF35">
    <property type="entry name" value="HTH-TYPE TRANSCRIPTIONAL REGULATOR RV1719"/>
    <property type="match status" value="1"/>
</dbReference>
<dbReference type="EMBL" id="CP040332">
    <property type="protein sequence ID" value="QCS44957.1"/>
    <property type="molecule type" value="Genomic_DNA"/>
</dbReference>
<organism evidence="6 7">
    <name type="scientific">Natrinema versiforme</name>
    <dbReference type="NCBI Taxonomy" id="88724"/>
    <lineage>
        <taxon>Archaea</taxon>
        <taxon>Methanobacteriati</taxon>
        <taxon>Methanobacteriota</taxon>
        <taxon>Stenosarchaea group</taxon>
        <taxon>Halobacteria</taxon>
        <taxon>Halobacteriales</taxon>
        <taxon>Natrialbaceae</taxon>
        <taxon>Natrinema</taxon>
    </lineage>
</organism>
<dbReference type="Gene3D" id="1.10.10.10">
    <property type="entry name" value="Winged helix-like DNA-binding domain superfamily/Winged helix DNA-binding domain"/>
    <property type="match status" value="1"/>
</dbReference>
<keyword evidence="1" id="KW-0805">Transcription regulation</keyword>
<accession>A0A4P8WMX1</accession>
<dbReference type="Pfam" id="PF01614">
    <property type="entry name" value="IclR_C"/>
    <property type="match status" value="1"/>
</dbReference>
<feature type="domain" description="HTH iclR-type" evidence="4">
    <location>
        <begin position="13"/>
        <end position="72"/>
    </location>
</feature>
<dbReference type="SUPFAM" id="SSF55781">
    <property type="entry name" value="GAF domain-like"/>
    <property type="match status" value="1"/>
</dbReference>
<evidence type="ECO:0000256" key="2">
    <source>
        <dbReference type="ARBA" id="ARBA00023125"/>
    </source>
</evidence>
<dbReference type="PANTHER" id="PTHR30136">
    <property type="entry name" value="HELIX-TURN-HELIX TRANSCRIPTIONAL REGULATOR, ICLR FAMILY"/>
    <property type="match status" value="1"/>
</dbReference>